<organism evidence="2 3">
    <name type="scientific">Streptomyces cremeus</name>
    <dbReference type="NCBI Taxonomy" id="66881"/>
    <lineage>
        <taxon>Bacteria</taxon>
        <taxon>Bacillati</taxon>
        <taxon>Actinomycetota</taxon>
        <taxon>Actinomycetes</taxon>
        <taxon>Kitasatosporales</taxon>
        <taxon>Streptomycetaceae</taxon>
        <taxon>Streptomyces</taxon>
    </lineage>
</organism>
<dbReference type="InterPro" id="IPR045652">
    <property type="entry name" value="DUF6397"/>
</dbReference>
<dbReference type="EMBL" id="JBHMCR010000017">
    <property type="protein sequence ID" value="MFB9523404.1"/>
    <property type="molecule type" value="Genomic_DNA"/>
</dbReference>
<keyword evidence="3" id="KW-1185">Reference proteome</keyword>
<proteinExistence type="predicted"/>
<evidence type="ECO:0000313" key="2">
    <source>
        <dbReference type="EMBL" id="MFB9523404.1"/>
    </source>
</evidence>
<dbReference type="RefSeq" id="WP_345226241.1">
    <property type="nucleotide sequence ID" value="NZ_BAAAXE010000013.1"/>
</dbReference>
<dbReference type="Pfam" id="PF19934">
    <property type="entry name" value="DUF6397"/>
    <property type="match status" value="1"/>
</dbReference>
<feature type="region of interest" description="Disordered" evidence="1">
    <location>
        <begin position="1"/>
        <end position="24"/>
    </location>
</feature>
<gene>
    <name evidence="2" type="ORF">ACFFTU_26015</name>
</gene>
<protein>
    <submittedName>
        <fullName evidence="2">DUF6397 family protein</fullName>
    </submittedName>
</protein>
<reference evidence="2 3" key="1">
    <citation type="submission" date="2024-09" db="EMBL/GenBank/DDBJ databases">
        <authorList>
            <person name="Sun Q."/>
            <person name="Mori K."/>
        </authorList>
    </citation>
    <scope>NUCLEOTIDE SEQUENCE [LARGE SCALE GENOMIC DNA]</scope>
    <source>
        <strain evidence="2 3">JCM 4362</strain>
    </source>
</reference>
<evidence type="ECO:0000313" key="3">
    <source>
        <dbReference type="Proteomes" id="UP001589718"/>
    </source>
</evidence>
<dbReference type="Proteomes" id="UP001589718">
    <property type="component" value="Unassembled WGS sequence"/>
</dbReference>
<name>A0ABV5PJV2_STRCM</name>
<accession>A0ABV5PJV2</accession>
<comment type="caution">
    <text evidence="2">The sequence shown here is derived from an EMBL/GenBank/DDBJ whole genome shotgun (WGS) entry which is preliminary data.</text>
</comment>
<evidence type="ECO:0000256" key="1">
    <source>
        <dbReference type="SAM" id="MobiDB-lite"/>
    </source>
</evidence>
<feature type="compositionally biased region" description="Basic and acidic residues" evidence="1">
    <location>
        <begin position="1"/>
        <end position="23"/>
    </location>
</feature>
<sequence length="340" mass="37956">MAVQEMRKARAEEHADRNSDRLGHGSVTAVRAARELGLKRHEFDLAVQLGRIRTVADCGGGRRRVAREELDRLLESERTATPLGERLRTAGTSEGAALLGIGSARFTGLARAGYLRPVRFYLNRYRAVVWLYLVEELTDFAARHPELLRGGYPPAMRAVLAVGEDRRPRNWRSRRLGEFLSRTEDPWEQAALFSSLLEPDRVARVVDTPQEADRLAGLRAGLVAAEPRGPAAREAVHKLLVADDPDEADWIVLNLAMSLDEARARDEARACNMTRPKEGARVKAETPVEEARAAADPVKVCRHTGSRLLRGLDRVPWRSWKASARRWAGGSREPRAHEAH</sequence>